<evidence type="ECO:0000313" key="6">
    <source>
        <dbReference type="Proteomes" id="UP000523161"/>
    </source>
</evidence>
<dbReference type="InterPro" id="IPR051052">
    <property type="entry name" value="Diverse_substrate_MTase"/>
</dbReference>
<sequence>MTAVSAETAEGFSRQVAQSFGKACDSYLPAARLQQQVALDALALLPADQQGHLLDLGCGPGWIHPRFAAYCRHFTAADLSAGMLAKAASQPLAAHLVTPSATNYLQADAKQLPLAAQTVDKVFSSLMLQWCPEPAAVFAEIDRVLAPGGKVVLTTLVDGTLAELKQAFATLDGNQHVNEFLPAADVSAAARTVSNIHWQFEQRCYPLFYADVISLARELKALGANQVAGRQSRGLTGKRYWQNLAGAYDVNRSMLGLPASYQVLIITGYKNDN</sequence>
<gene>
    <name evidence="5" type="ORF">HRH59_08170</name>
</gene>
<keyword evidence="2 5" id="KW-0489">Methyltransferase</keyword>
<dbReference type="Pfam" id="PF08241">
    <property type="entry name" value="Methyltransf_11"/>
    <property type="match status" value="1"/>
</dbReference>
<dbReference type="PANTHER" id="PTHR44942">
    <property type="entry name" value="METHYLTRANSF_11 DOMAIN-CONTAINING PROTEIN"/>
    <property type="match status" value="1"/>
</dbReference>
<reference evidence="5 6" key="1">
    <citation type="submission" date="2020-06" db="EMBL/GenBank/DDBJ databases">
        <title>Rheinheimera sp. nov., a marine bacterium isolated from coastal.</title>
        <authorList>
            <person name="Yu Q."/>
            <person name="Qi Y."/>
            <person name="Pu J."/>
        </authorList>
    </citation>
    <scope>NUCLEOTIDE SEQUENCE [LARGE SCALE GENOMIC DNA]</scope>
    <source>
        <strain evidence="5 6">YQF-2</strain>
    </source>
</reference>
<comment type="similarity">
    <text evidence="1">Belongs to the methyltransferase superfamily.</text>
</comment>
<dbReference type="RefSeq" id="WP_173500789.1">
    <property type="nucleotide sequence ID" value="NZ_JABSOD010000006.1"/>
</dbReference>
<evidence type="ECO:0000259" key="4">
    <source>
        <dbReference type="Pfam" id="PF08241"/>
    </source>
</evidence>
<keyword evidence="3 5" id="KW-0808">Transferase</keyword>
<dbReference type="SUPFAM" id="SSF53335">
    <property type="entry name" value="S-adenosyl-L-methionine-dependent methyltransferases"/>
    <property type="match status" value="1"/>
</dbReference>
<dbReference type="GO" id="GO:0008757">
    <property type="term" value="F:S-adenosylmethionine-dependent methyltransferase activity"/>
    <property type="evidence" value="ECO:0007669"/>
    <property type="project" value="InterPro"/>
</dbReference>
<accession>A0A7Y5AQ95</accession>
<evidence type="ECO:0000313" key="5">
    <source>
        <dbReference type="EMBL" id="NRQ42548.1"/>
    </source>
</evidence>
<name>A0A7Y5AQ95_9GAMM</name>
<organism evidence="5 6">
    <name type="scientific">Rheinheimera lutimaris</name>
    <dbReference type="NCBI Taxonomy" id="2740584"/>
    <lineage>
        <taxon>Bacteria</taxon>
        <taxon>Pseudomonadati</taxon>
        <taxon>Pseudomonadota</taxon>
        <taxon>Gammaproteobacteria</taxon>
        <taxon>Chromatiales</taxon>
        <taxon>Chromatiaceae</taxon>
        <taxon>Rheinheimera</taxon>
    </lineage>
</organism>
<evidence type="ECO:0000256" key="2">
    <source>
        <dbReference type="ARBA" id="ARBA00022603"/>
    </source>
</evidence>
<dbReference type="AlphaFoldDB" id="A0A7Y5AQ95"/>
<proteinExistence type="inferred from homology"/>
<comment type="caution">
    <text evidence="5">The sequence shown here is derived from an EMBL/GenBank/DDBJ whole genome shotgun (WGS) entry which is preliminary data.</text>
</comment>
<evidence type="ECO:0000256" key="1">
    <source>
        <dbReference type="ARBA" id="ARBA00008361"/>
    </source>
</evidence>
<dbReference type="CDD" id="cd02440">
    <property type="entry name" value="AdoMet_MTases"/>
    <property type="match status" value="1"/>
</dbReference>
<feature type="domain" description="Methyltransferase type 11" evidence="4">
    <location>
        <begin position="54"/>
        <end position="153"/>
    </location>
</feature>
<dbReference type="PANTHER" id="PTHR44942:SF4">
    <property type="entry name" value="METHYLTRANSFERASE TYPE 11 DOMAIN-CONTAINING PROTEIN"/>
    <property type="match status" value="1"/>
</dbReference>
<dbReference type="GO" id="GO:0032259">
    <property type="term" value="P:methylation"/>
    <property type="evidence" value="ECO:0007669"/>
    <property type="project" value="UniProtKB-KW"/>
</dbReference>
<dbReference type="EMBL" id="JABSOD010000006">
    <property type="protein sequence ID" value="NRQ42548.1"/>
    <property type="molecule type" value="Genomic_DNA"/>
</dbReference>
<dbReference type="InterPro" id="IPR013216">
    <property type="entry name" value="Methyltransf_11"/>
</dbReference>
<dbReference type="Proteomes" id="UP000523161">
    <property type="component" value="Unassembled WGS sequence"/>
</dbReference>
<dbReference type="InterPro" id="IPR029063">
    <property type="entry name" value="SAM-dependent_MTases_sf"/>
</dbReference>
<keyword evidence="6" id="KW-1185">Reference proteome</keyword>
<protein>
    <submittedName>
        <fullName evidence="5">Methyltransferase domain-containing protein</fullName>
    </submittedName>
</protein>
<evidence type="ECO:0000256" key="3">
    <source>
        <dbReference type="ARBA" id="ARBA00022679"/>
    </source>
</evidence>
<dbReference type="Gene3D" id="3.40.50.150">
    <property type="entry name" value="Vaccinia Virus protein VP39"/>
    <property type="match status" value="1"/>
</dbReference>